<dbReference type="Proteomes" id="UP001319200">
    <property type="component" value="Unassembled WGS sequence"/>
</dbReference>
<protein>
    <submittedName>
        <fullName evidence="2">DoxX family protein</fullName>
    </submittedName>
</protein>
<gene>
    <name evidence="2" type="ORF">KK083_07290</name>
</gene>
<keyword evidence="3" id="KW-1185">Reference proteome</keyword>
<reference evidence="2 3" key="1">
    <citation type="submission" date="2021-05" db="EMBL/GenBank/DDBJ databases">
        <title>A Polyphasic approach of four new species of the genus Ohtaekwangia: Ohtaekwangia histidinii sp. nov., Ohtaekwangia cretensis sp. nov., Ohtaekwangia indiensis sp. nov., Ohtaekwangia reichenbachii sp. nov. from diverse environment.</title>
        <authorList>
            <person name="Octaviana S."/>
        </authorList>
    </citation>
    <scope>NUCLEOTIDE SEQUENCE [LARGE SCALE GENOMIC DNA]</scope>
    <source>
        <strain evidence="2 3">PWU4</strain>
    </source>
</reference>
<feature type="transmembrane region" description="Helical" evidence="1">
    <location>
        <begin position="170"/>
        <end position="191"/>
    </location>
</feature>
<proteinExistence type="predicted"/>
<comment type="caution">
    <text evidence="2">The sequence shown here is derived from an EMBL/GenBank/DDBJ whole genome shotgun (WGS) entry which is preliminary data.</text>
</comment>
<keyword evidence="1" id="KW-0472">Membrane</keyword>
<sequence length="241" mass="27248">MSISSRLNHVYYEAKANKWYHYFAVFCRIMLALAFVISGLVKVNGERFAAGLPANHPLGQYFESLHQTGYYYTFIGISQLFIAVLLLIPRTALLGALMYFPVILNICILTYAVRFEGTRVTTFMLLANLYLLCWDYDRIKYSLKYTLSSKQVEEADSAAGKKLLRNKFPFLFFGSVVAVIAAVIIINMYLYDIRPGNSPEECINGCPGNKDPKACAAFCDCIYNQGKPLHDCLTEYNKAVN</sequence>
<evidence type="ECO:0000313" key="2">
    <source>
        <dbReference type="EMBL" id="MBT1696671.1"/>
    </source>
</evidence>
<feature type="transmembrane region" description="Helical" evidence="1">
    <location>
        <begin position="20"/>
        <end position="41"/>
    </location>
</feature>
<evidence type="ECO:0000313" key="3">
    <source>
        <dbReference type="Proteomes" id="UP001319200"/>
    </source>
</evidence>
<dbReference type="AlphaFoldDB" id="A0AAP2DI10"/>
<dbReference type="RefSeq" id="WP_254162006.1">
    <property type="nucleotide sequence ID" value="NZ_JAHESF010000005.1"/>
</dbReference>
<accession>A0AAP2DI10</accession>
<name>A0AAP2DI10_9BACT</name>
<organism evidence="2 3">
    <name type="scientific">Chryseosolibacter histidini</name>
    <dbReference type="NCBI Taxonomy" id="2782349"/>
    <lineage>
        <taxon>Bacteria</taxon>
        <taxon>Pseudomonadati</taxon>
        <taxon>Bacteroidota</taxon>
        <taxon>Cytophagia</taxon>
        <taxon>Cytophagales</taxon>
        <taxon>Chryseotaleaceae</taxon>
        <taxon>Chryseosolibacter</taxon>
    </lineage>
</organism>
<dbReference type="EMBL" id="JAHESF010000005">
    <property type="protein sequence ID" value="MBT1696671.1"/>
    <property type="molecule type" value="Genomic_DNA"/>
</dbReference>
<feature type="transmembrane region" description="Helical" evidence="1">
    <location>
        <begin position="93"/>
        <end position="113"/>
    </location>
</feature>
<evidence type="ECO:0000256" key="1">
    <source>
        <dbReference type="SAM" id="Phobius"/>
    </source>
</evidence>
<keyword evidence="1" id="KW-0812">Transmembrane</keyword>
<feature type="transmembrane region" description="Helical" evidence="1">
    <location>
        <begin position="69"/>
        <end position="88"/>
    </location>
</feature>
<keyword evidence="1" id="KW-1133">Transmembrane helix</keyword>